<organism evidence="18 19">
    <name type="scientific">Sphingobium cupriresistens LL01</name>
    <dbReference type="NCBI Taxonomy" id="1420583"/>
    <lineage>
        <taxon>Bacteria</taxon>
        <taxon>Pseudomonadati</taxon>
        <taxon>Pseudomonadota</taxon>
        <taxon>Alphaproteobacteria</taxon>
        <taxon>Sphingomonadales</taxon>
        <taxon>Sphingomonadaceae</taxon>
        <taxon>Sphingobium</taxon>
    </lineage>
</organism>
<keyword evidence="11" id="KW-0472">Membrane</keyword>
<keyword evidence="6" id="KW-0812">Transmembrane</keyword>
<keyword evidence="19" id="KW-1185">Reference proteome</keyword>
<dbReference type="Gene3D" id="3.10.560.10">
    <property type="entry name" value="Outer membrane lipoprotein wza domain like"/>
    <property type="match status" value="2"/>
</dbReference>
<feature type="chain" id="PRO_5005293847" evidence="15">
    <location>
        <begin position="31"/>
        <end position="389"/>
    </location>
</feature>
<evidence type="ECO:0000256" key="11">
    <source>
        <dbReference type="ARBA" id="ARBA00023136"/>
    </source>
</evidence>
<evidence type="ECO:0000256" key="15">
    <source>
        <dbReference type="SAM" id="SignalP"/>
    </source>
</evidence>
<dbReference type="PANTHER" id="PTHR33619:SF3">
    <property type="entry name" value="POLYSACCHARIDE EXPORT PROTEIN GFCE-RELATED"/>
    <property type="match status" value="1"/>
</dbReference>
<evidence type="ECO:0000259" key="16">
    <source>
        <dbReference type="Pfam" id="PF02563"/>
    </source>
</evidence>
<comment type="caution">
    <text evidence="18">The sequence shown here is derived from an EMBL/GenBank/DDBJ whole genome shotgun (WGS) entry which is preliminary data.</text>
</comment>
<evidence type="ECO:0000256" key="12">
    <source>
        <dbReference type="ARBA" id="ARBA00023139"/>
    </source>
</evidence>
<reference evidence="18 19" key="1">
    <citation type="journal article" date="2015" name="G3 (Bethesda)">
        <title>Insights into Ongoing Evolution of the Hexachlorocyclohexane Catabolic Pathway from Comparative Genomics of Ten Sphingomonadaceae Strains.</title>
        <authorList>
            <person name="Pearce S.L."/>
            <person name="Oakeshott J.G."/>
            <person name="Pandey G."/>
        </authorList>
    </citation>
    <scope>NUCLEOTIDE SEQUENCE [LARGE SCALE GENOMIC DNA]</scope>
    <source>
        <strain evidence="18 19">LL01</strain>
    </source>
</reference>
<dbReference type="PANTHER" id="PTHR33619">
    <property type="entry name" value="POLYSACCHARIDE EXPORT PROTEIN GFCE-RELATED"/>
    <property type="match status" value="1"/>
</dbReference>
<dbReference type="GO" id="GO:0015288">
    <property type="term" value="F:porin activity"/>
    <property type="evidence" value="ECO:0007669"/>
    <property type="project" value="UniProtKB-KW"/>
</dbReference>
<dbReference type="PROSITE" id="PS51257">
    <property type="entry name" value="PROKAR_LIPOPROTEIN"/>
    <property type="match status" value="1"/>
</dbReference>
<evidence type="ECO:0000256" key="9">
    <source>
        <dbReference type="ARBA" id="ARBA00023065"/>
    </source>
</evidence>
<dbReference type="Proteomes" id="UP000052232">
    <property type="component" value="Unassembled WGS sequence"/>
</dbReference>
<keyword evidence="8" id="KW-0625">Polysaccharide transport</keyword>
<dbReference type="Gene3D" id="3.30.1950.10">
    <property type="entry name" value="wza like domain"/>
    <property type="match status" value="1"/>
</dbReference>
<feature type="signal peptide" evidence="15">
    <location>
        <begin position="1"/>
        <end position="30"/>
    </location>
</feature>
<name>A0A0J8AS81_9SPHN</name>
<evidence type="ECO:0000256" key="3">
    <source>
        <dbReference type="ARBA" id="ARBA00022448"/>
    </source>
</evidence>
<feature type="domain" description="SLBB" evidence="17">
    <location>
        <begin position="265"/>
        <end position="357"/>
    </location>
</feature>
<dbReference type="EMBL" id="JACT01000001">
    <property type="protein sequence ID" value="KMS57220.1"/>
    <property type="molecule type" value="Genomic_DNA"/>
</dbReference>
<dbReference type="GO" id="GO:0009279">
    <property type="term" value="C:cell outer membrane"/>
    <property type="evidence" value="ECO:0007669"/>
    <property type="project" value="UniProtKB-SubCell"/>
</dbReference>
<evidence type="ECO:0000256" key="1">
    <source>
        <dbReference type="ARBA" id="ARBA00004571"/>
    </source>
</evidence>
<dbReference type="InterPro" id="IPR054765">
    <property type="entry name" value="SLBB_dom"/>
</dbReference>
<evidence type="ECO:0000256" key="2">
    <source>
        <dbReference type="ARBA" id="ARBA00009450"/>
    </source>
</evidence>
<evidence type="ECO:0000313" key="19">
    <source>
        <dbReference type="Proteomes" id="UP000052232"/>
    </source>
</evidence>
<evidence type="ECO:0000256" key="6">
    <source>
        <dbReference type="ARBA" id="ARBA00022692"/>
    </source>
</evidence>
<gene>
    <name evidence="18" type="ORF">V473_03045</name>
</gene>
<dbReference type="GO" id="GO:0006811">
    <property type="term" value="P:monoatomic ion transport"/>
    <property type="evidence" value="ECO:0007669"/>
    <property type="project" value="UniProtKB-KW"/>
</dbReference>
<keyword evidence="9" id="KW-0406">Ion transport</keyword>
<keyword evidence="4" id="KW-1134">Transmembrane beta strand</keyword>
<keyword evidence="14" id="KW-0449">Lipoprotein</keyword>
<keyword evidence="5" id="KW-0762">Sugar transport</keyword>
<keyword evidence="10" id="KW-0626">Porin</keyword>
<dbReference type="InterPro" id="IPR049712">
    <property type="entry name" value="Poly_export"/>
</dbReference>
<protein>
    <submittedName>
        <fullName evidence="18">Capsular polysaccharide biosynthesis protein</fullName>
    </submittedName>
</protein>
<evidence type="ECO:0000256" key="5">
    <source>
        <dbReference type="ARBA" id="ARBA00022597"/>
    </source>
</evidence>
<evidence type="ECO:0000256" key="8">
    <source>
        <dbReference type="ARBA" id="ARBA00023047"/>
    </source>
</evidence>
<comment type="similarity">
    <text evidence="2">Belongs to the BexD/CtrA/VexA family.</text>
</comment>
<evidence type="ECO:0000256" key="10">
    <source>
        <dbReference type="ARBA" id="ARBA00023114"/>
    </source>
</evidence>
<keyword evidence="12" id="KW-0564">Palmitate</keyword>
<feature type="domain" description="SLBB" evidence="17">
    <location>
        <begin position="181"/>
        <end position="253"/>
    </location>
</feature>
<keyword evidence="7 15" id="KW-0732">Signal</keyword>
<dbReference type="STRING" id="1420583.V473_03045"/>
<evidence type="ECO:0000256" key="14">
    <source>
        <dbReference type="ARBA" id="ARBA00023288"/>
    </source>
</evidence>
<dbReference type="GO" id="GO:0015159">
    <property type="term" value="F:polysaccharide transmembrane transporter activity"/>
    <property type="evidence" value="ECO:0007669"/>
    <property type="project" value="InterPro"/>
</dbReference>
<dbReference type="AlphaFoldDB" id="A0A0J8AS81"/>
<evidence type="ECO:0000256" key="13">
    <source>
        <dbReference type="ARBA" id="ARBA00023237"/>
    </source>
</evidence>
<dbReference type="InterPro" id="IPR003715">
    <property type="entry name" value="Poly_export_N"/>
</dbReference>
<keyword evidence="13" id="KW-0998">Cell outer membrane</keyword>
<accession>A0A0J8AS81</accession>
<comment type="subcellular location">
    <subcellularLocation>
        <location evidence="1">Cell outer membrane</location>
        <topology evidence="1">Multi-pass membrane protein</topology>
    </subcellularLocation>
</comment>
<evidence type="ECO:0000313" key="18">
    <source>
        <dbReference type="EMBL" id="KMS57220.1"/>
    </source>
</evidence>
<dbReference type="GO" id="GO:0046930">
    <property type="term" value="C:pore complex"/>
    <property type="evidence" value="ECO:0007669"/>
    <property type="project" value="UniProtKB-KW"/>
</dbReference>
<feature type="domain" description="Polysaccharide export protein N-terminal" evidence="16">
    <location>
        <begin position="87"/>
        <end position="173"/>
    </location>
</feature>
<evidence type="ECO:0000259" key="17">
    <source>
        <dbReference type="Pfam" id="PF22461"/>
    </source>
</evidence>
<dbReference type="PATRIC" id="fig|1420583.3.peg.612"/>
<proteinExistence type="inferred from homology"/>
<dbReference type="RefSeq" id="WP_066600354.1">
    <property type="nucleotide sequence ID" value="NZ_KQ130434.1"/>
</dbReference>
<keyword evidence="3" id="KW-0813">Transport</keyword>
<evidence type="ECO:0000256" key="4">
    <source>
        <dbReference type="ARBA" id="ARBA00022452"/>
    </source>
</evidence>
<dbReference type="Pfam" id="PF22461">
    <property type="entry name" value="SLBB_2"/>
    <property type="match status" value="2"/>
</dbReference>
<evidence type="ECO:0000256" key="7">
    <source>
        <dbReference type="ARBA" id="ARBA00022729"/>
    </source>
</evidence>
<sequence>MNRLIYQETKRPRRHAAALLALLMLTSACTSVGPGSGRIMNAPEKSTISGIEIVSLDDGNSPYLVQLQPTPDFATTFGQAAPLSQFVGKGDVLQIMIWEAPPAVLFGGVTVPGTVSGSQGTVLPDFLVGDTGRINVPFAGSIQAADRTLLQIEQDIAARLRNKAHMPQVTVRLAQNAASTASIVGEVATSVRLPLTAKGETILDGIAASGGTRQLADKITVQVTRGGRTVMMPLQAVIRDPRQNIILRPGDVVTALFQPFSFTTLGAVKKNEEIPFESTGLTLSQAMGRAGGLLSADPKGVFIFRWEDAALFPNRTAGTIVNAEGKVPVIFRVNMKNPTTYFTMQRFQIRDKDVIYVANSPISEFQRFVGIMASTIIPVISIDNALSRN</sequence>
<dbReference type="Pfam" id="PF02563">
    <property type="entry name" value="Poly_export"/>
    <property type="match status" value="1"/>
</dbReference>